<organism evidence="1 2">
    <name type="scientific">Ciona intestinalis</name>
    <name type="common">Transparent sea squirt</name>
    <name type="synonym">Ascidia intestinalis</name>
    <dbReference type="NCBI Taxonomy" id="7719"/>
    <lineage>
        <taxon>Eukaryota</taxon>
        <taxon>Metazoa</taxon>
        <taxon>Chordata</taxon>
        <taxon>Tunicata</taxon>
        <taxon>Ascidiacea</taxon>
        <taxon>Phlebobranchia</taxon>
        <taxon>Cionidae</taxon>
        <taxon>Ciona</taxon>
    </lineage>
</organism>
<dbReference type="EMBL" id="EAAA01001994">
    <property type="status" value="NOT_ANNOTATED_CDS"/>
    <property type="molecule type" value="Genomic_DNA"/>
</dbReference>
<dbReference type="PANTHER" id="PTHR24088:SF0">
    <property type="entry name" value="SMALL RIBOSOMAL SUBUNIT PROTEIN US17M"/>
    <property type="match status" value="1"/>
</dbReference>
<dbReference type="InterPro" id="IPR039193">
    <property type="entry name" value="Ribosomal_uS17m_metazoa"/>
</dbReference>
<evidence type="ECO:0000313" key="1">
    <source>
        <dbReference type="Ensembl" id="ENSCINP00000024755.2"/>
    </source>
</evidence>
<dbReference type="InParanoid" id="F7B1S6"/>
<proteinExistence type="predicted"/>
<reference evidence="1" key="3">
    <citation type="submission" date="2025-08" db="UniProtKB">
        <authorList>
            <consortium name="Ensembl"/>
        </authorList>
    </citation>
    <scope>IDENTIFICATION</scope>
</reference>
<evidence type="ECO:0000313" key="2">
    <source>
        <dbReference type="Proteomes" id="UP000008144"/>
    </source>
</evidence>
<name>F7B1S6_CIOIN</name>
<dbReference type="STRING" id="7719.ENSCINP00000024755"/>
<dbReference type="InterPro" id="IPR012340">
    <property type="entry name" value="NA-bd_OB-fold"/>
</dbReference>
<dbReference type="PANTHER" id="PTHR24088">
    <property type="entry name" value="28S RIBOSOMAL PROTEIN S17, MITOCHONDRIAL"/>
    <property type="match status" value="1"/>
</dbReference>
<reference evidence="1" key="2">
    <citation type="journal article" date="2008" name="Genome Biol.">
        <title>Improved genome assembly and evidence-based global gene model set for the chordate Ciona intestinalis: new insight into intron and operon populations.</title>
        <authorList>
            <person name="Satou Y."/>
            <person name="Mineta K."/>
            <person name="Ogasawara M."/>
            <person name="Sasakura Y."/>
            <person name="Shoguchi E."/>
            <person name="Ueno K."/>
            <person name="Yamada L."/>
            <person name="Matsumoto J."/>
            <person name="Wasserscheid J."/>
            <person name="Dewar K."/>
            <person name="Wiley G.B."/>
            <person name="Macmil S.L."/>
            <person name="Roe B.A."/>
            <person name="Zeller R.W."/>
            <person name="Hastings K.E."/>
            <person name="Lemaire P."/>
            <person name="Lindquist E."/>
            <person name="Endo T."/>
            <person name="Hotta K."/>
            <person name="Inaba K."/>
        </authorList>
    </citation>
    <scope>NUCLEOTIDE SEQUENCE [LARGE SCALE GENOMIC DNA]</scope>
    <source>
        <strain evidence="1">wild type</strain>
    </source>
</reference>
<reference evidence="1" key="4">
    <citation type="submission" date="2025-09" db="UniProtKB">
        <authorList>
            <consortium name="Ensembl"/>
        </authorList>
    </citation>
    <scope>IDENTIFICATION</scope>
</reference>
<dbReference type="Ensembl" id="ENSCINT00000025001.2">
    <property type="protein sequence ID" value="ENSCINP00000024755.2"/>
    <property type="gene ID" value="ENSCING00000013502.2"/>
</dbReference>
<dbReference type="SUPFAM" id="SSF50249">
    <property type="entry name" value="Nucleic acid-binding proteins"/>
    <property type="match status" value="1"/>
</dbReference>
<dbReference type="GO" id="GO:0005763">
    <property type="term" value="C:mitochondrial small ribosomal subunit"/>
    <property type="evidence" value="ECO:0000318"/>
    <property type="project" value="GO_Central"/>
</dbReference>
<evidence type="ECO:0008006" key="3">
    <source>
        <dbReference type="Google" id="ProtNLM"/>
    </source>
</evidence>
<protein>
    <recommendedName>
        <fullName evidence="3">Mitochondrial ribosomal protein S17</fullName>
    </recommendedName>
</protein>
<reference evidence="2" key="1">
    <citation type="journal article" date="2002" name="Science">
        <title>The draft genome of Ciona intestinalis: insights into chordate and vertebrate origins.</title>
        <authorList>
            <person name="Dehal P."/>
            <person name="Satou Y."/>
            <person name="Campbell R.K."/>
            <person name="Chapman J."/>
            <person name="Degnan B."/>
            <person name="De Tomaso A."/>
            <person name="Davidson B."/>
            <person name="Di Gregorio A."/>
            <person name="Gelpke M."/>
            <person name="Goodstein D.M."/>
            <person name="Harafuji N."/>
            <person name="Hastings K.E."/>
            <person name="Ho I."/>
            <person name="Hotta K."/>
            <person name="Huang W."/>
            <person name="Kawashima T."/>
            <person name="Lemaire P."/>
            <person name="Martinez D."/>
            <person name="Meinertzhagen I.A."/>
            <person name="Necula S."/>
            <person name="Nonaka M."/>
            <person name="Putnam N."/>
            <person name="Rash S."/>
            <person name="Saiga H."/>
            <person name="Satake M."/>
            <person name="Terry A."/>
            <person name="Yamada L."/>
            <person name="Wang H.G."/>
            <person name="Awazu S."/>
            <person name="Azumi K."/>
            <person name="Boore J."/>
            <person name="Branno M."/>
            <person name="Chin-Bow S."/>
            <person name="DeSantis R."/>
            <person name="Doyle S."/>
            <person name="Francino P."/>
            <person name="Keys D.N."/>
            <person name="Haga S."/>
            <person name="Hayashi H."/>
            <person name="Hino K."/>
            <person name="Imai K.S."/>
            <person name="Inaba K."/>
            <person name="Kano S."/>
            <person name="Kobayashi K."/>
            <person name="Kobayashi M."/>
            <person name="Lee B.I."/>
            <person name="Makabe K.W."/>
            <person name="Manohar C."/>
            <person name="Matassi G."/>
            <person name="Medina M."/>
            <person name="Mochizuki Y."/>
            <person name="Mount S."/>
            <person name="Morishita T."/>
            <person name="Miura S."/>
            <person name="Nakayama A."/>
            <person name="Nishizaka S."/>
            <person name="Nomoto H."/>
            <person name="Ohta F."/>
            <person name="Oishi K."/>
            <person name="Rigoutsos I."/>
            <person name="Sano M."/>
            <person name="Sasaki A."/>
            <person name="Sasakura Y."/>
            <person name="Shoguchi E."/>
            <person name="Shin-i T."/>
            <person name="Spagnuolo A."/>
            <person name="Stainier D."/>
            <person name="Suzuki M.M."/>
            <person name="Tassy O."/>
            <person name="Takatori N."/>
            <person name="Tokuoka M."/>
            <person name="Yagi K."/>
            <person name="Yoshizaki F."/>
            <person name="Wada S."/>
            <person name="Zhang C."/>
            <person name="Hyatt P.D."/>
            <person name="Larimer F."/>
            <person name="Detter C."/>
            <person name="Doggett N."/>
            <person name="Glavina T."/>
            <person name="Hawkins T."/>
            <person name="Richardson P."/>
            <person name="Lucas S."/>
            <person name="Kohara Y."/>
            <person name="Levine M."/>
            <person name="Satoh N."/>
            <person name="Rokhsar D.S."/>
        </authorList>
    </citation>
    <scope>NUCLEOTIDE SEQUENCE [LARGE SCALE GENOMIC DNA]</scope>
</reference>
<dbReference type="FunCoup" id="F7B1S6">
    <property type="interactions" value="253"/>
</dbReference>
<dbReference type="OMA" id="TVHAKWI"/>
<dbReference type="GeneTree" id="ENSGT00530000064130"/>
<keyword evidence="2" id="KW-1185">Reference proteome</keyword>
<dbReference type="Proteomes" id="UP000008144">
    <property type="component" value="Chromosome 4"/>
</dbReference>
<dbReference type="Gene3D" id="2.40.50.140">
    <property type="entry name" value="Nucleic acid-binding proteins"/>
    <property type="match status" value="1"/>
</dbReference>
<sequence length="103" mass="11717">MDKSRFLSMSMALGKVVAKDFTNRAKVVVQLNRFNPYMNLFFPEAETLESHDPSDKAKVGDIVLLRKLDKPIRHVETHKIESIVYCAGSIVDPLTGLRVERDK</sequence>
<dbReference type="GO" id="GO:0003735">
    <property type="term" value="F:structural constituent of ribosome"/>
    <property type="evidence" value="ECO:0007669"/>
    <property type="project" value="InterPro"/>
</dbReference>
<dbReference type="HOGENOM" id="CLU_073626_5_2_1"/>
<accession>F7B1S6</accession>
<dbReference type="AlphaFoldDB" id="F7B1S6"/>